<dbReference type="EMBL" id="OD567391">
    <property type="protein sequence ID" value="CAD7445584.1"/>
    <property type="molecule type" value="Genomic_DNA"/>
</dbReference>
<dbReference type="InterPro" id="IPR013893">
    <property type="entry name" value="RNase_P_Rpp40"/>
</dbReference>
<dbReference type="GO" id="GO:0030681">
    <property type="term" value="C:multimeric ribonuclease P complex"/>
    <property type="evidence" value="ECO:0007669"/>
    <property type="project" value="TreeGrafter"/>
</dbReference>
<dbReference type="GO" id="GO:0004526">
    <property type="term" value="F:ribonuclease P activity"/>
    <property type="evidence" value="ECO:0007669"/>
    <property type="project" value="TreeGrafter"/>
</dbReference>
<dbReference type="GO" id="GO:0000172">
    <property type="term" value="C:ribonuclease MRP complex"/>
    <property type="evidence" value="ECO:0007669"/>
    <property type="project" value="TreeGrafter"/>
</dbReference>
<dbReference type="GO" id="GO:0001682">
    <property type="term" value="P:tRNA 5'-leader removal"/>
    <property type="evidence" value="ECO:0007669"/>
    <property type="project" value="InterPro"/>
</dbReference>
<dbReference type="Gene3D" id="3.80.10.10">
    <property type="entry name" value="Ribonuclease Inhibitor"/>
    <property type="match status" value="1"/>
</dbReference>
<dbReference type="AlphaFoldDB" id="A0A7R9F497"/>
<gene>
    <name evidence="1" type="ORF">TBIB3V08_LOCUS7935</name>
</gene>
<dbReference type="Pfam" id="PF08584">
    <property type="entry name" value="Ribonuc_P_40"/>
    <property type="match status" value="1"/>
</dbReference>
<name>A0A7R9F497_9NEOP</name>
<dbReference type="GO" id="GO:0000447">
    <property type="term" value="P:endonucleolytic cleavage in ITS1 to separate SSU-rRNA from 5.8S rRNA and LSU-rRNA from tricistronic rRNA transcript (SSU-rRNA, 5.8S rRNA, LSU-rRNA)"/>
    <property type="evidence" value="ECO:0007669"/>
    <property type="project" value="TreeGrafter"/>
</dbReference>
<dbReference type="InterPro" id="IPR006553">
    <property type="entry name" value="Leu-rich_rpt_Cys-con_subtyp"/>
</dbReference>
<dbReference type="SUPFAM" id="SSF52047">
    <property type="entry name" value="RNI-like"/>
    <property type="match status" value="1"/>
</dbReference>
<dbReference type="PANTHER" id="PTHR15396">
    <property type="entry name" value="RIBONUCLEASE P PROTEIN SUBUNIT P40"/>
    <property type="match status" value="1"/>
</dbReference>
<organism evidence="1">
    <name type="scientific">Timema bartmani</name>
    <dbReference type="NCBI Taxonomy" id="61472"/>
    <lineage>
        <taxon>Eukaryota</taxon>
        <taxon>Metazoa</taxon>
        <taxon>Ecdysozoa</taxon>
        <taxon>Arthropoda</taxon>
        <taxon>Hexapoda</taxon>
        <taxon>Insecta</taxon>
        <taxon>Pterygota</taxon>
        <taxon>Neoptera</taxon>
        <taxon>Polyneoptera</taxon>
        <taxon>Phasmatodea</taxon>
        <taxon>Timematodea</taxon>
        <taxon>Timematoidea</taxon>
        <taxon>Timematidae</taxon>
        <taxon>Timema</taxon>
    </lineage>
</organism>
<reference evidence="1" key="1">
    <citation type="submission" date="2020-11" db="EMBL/GenBank/DDBJ databases">
        <authorList>
            <person name="Tran Van P."/>
        </authorList>
    </citation>
    <scope>NUCLEOTIDE SEQUENCE</scope>
</reference>
<sequence>MVAELSEPFRIGEGGMMSHDARIGLHTTTASRRTTQDLSPGTTEYPVVVSRSPDHILSLFQAPYICLGYRDGSGSVSVVVPDVGTTALPETITDALVEDCDYYKVENINIKELTNKDFIEAFVKKDRVAMHQENQESTGIVICVWKKQVHRGCRGSEFLLQIRVTGCVLKKGLNIIWALGSKQCSPLFFISRLTVLSENTSIDLDDCAALTPCGHLVLSLSRETYQKLGIEGKPSFFCAKSASRYGLRNLYRMIGLEVLDLGSGSGGWNTSDIEKLIVSGVSSMKNLTSLCLCFDCTDHILSVVGQNCTRLQKLDVTASRSVTDRSVNALLNCPQLSELRLNRTSISIDGFATLLMGLRRLEDFGRCDEFGCVLEHILEFHKSVGPFGLRMFQSRDVTSCQLNLLIKMCPFVMHVYIYHDERISDLTILSALENLSELKLLSCDFFTDNVKTLLELKGYNITWLHLEHVEEIDMNALVHISQFCPNIKKLVFYNCDFLEHTSISMKKLAVPPFQHLEHIISIANGERTDEMWLLGVDLKHQGRLVSGYKLVGMLPSHWILVSSDSATSCGQNLKSALLEGGNTYSSSYIRCSPIAFCVDTSLRTGPALGNLGPPANWRMGTFECGAQAHGPSPL</sequence>
<dbReference type="GO" id="GO:0000171">
    <property type="term" value="F:ribonuclease MRP activity"/>
    <property type="evidence" value="ECO:0007669"/>
    <property type="project" value="TreeGrafter"/>
</dbReference>
<dbReference type="SMART" id="SM00367">
    <property type="entry name" value="LRR_CC"/>
    <property type="match status" value="3"/>
</dbReference>
<protein>
    <submittedName>
        <fullName evidence="1">Uncharacterized protein</fullName>
    </submittedName>
</protein>
<dbReference type="PANTHER" id="PTHR15396:SF1">
    <property type="entry name" value="RIBONUCLEASE P PROTEIN SUBUNIT P40"/>
    <property type="match status" value="1"/>
</dbReference>
<proteinExistence type="predicted"/>
<accession>A0A7R9F497</accession>
<dbReference type="InterPro" id="IPR032675">
    <property type="entry name" value="LRR_dom_sf"/>
</dbReference>
<evidence type="ECO:0000313" key="1">
    <source>
        <dbReference type="EMBL" id="CAD7445584.1"/>
    </source>
</evidence>